<evidence type="ECO:0000313" key="2">
    <source>
        <dbReference type="Proteomes" id="UP001519460"/>
    </source>
</evidence>
<dbReference type="Proteomes" id="UP001519460">
    <property type="component" value="Unassembled WGS sequence"/>
</dbReference>
<gene>
    <name evidence="1" type="ORF">BaRGS_00018394</name>
</gene>
<protein>
    <submittedName>
        <fullName evidence="1">Uncharacterized protein</fullName>
    </submittedName>
</protein>
<keyword evidence="2" id="KW-1185">Reference proteome</keyword>
<dbReference type="EMBL" id="JACVVK020000127">
    <property type="protein sequence ID" value="KAK7490415.1"/>
    <property type="molecule type" value="Genomic_DNA"/>
</dbReference>
<sequence>MHAGLLILQPAGSDGTGAPTSALAQPSVISQYCLPIALDGTMGVDGKKYLKQTFLFISIYKRARDSFLHTPVEKSVTTRPNNCAVFLSAMKDVCCVFGYVLHPTSREGFVSVSRSARIGDPKIVETTALRRLGGGLLAEITIRFRLDGCRGCERLSIIPQRGDREEERASVGAWALPLYPPGSPSIEPIFIGSLAGVNV</sequence>
<reference evidence="1 2" key="1">
    <citation type="journal article" date="2023" name="Sci. Data">
        <title>Genome assembly of the Korean intertidal mud-creeper Batillaria attramentaria.</title>
        <authorList>
            <person name="Patra A.K."/>
            <person name="Ho P.T."/>
            <person name="Jun S."/>
            <person name="Lee S.J."/>
            <person name="Kim Y."/>
            <person name="Won Y.J."/>
        </authorList>
    </citation>
    <scope>NUCLEOTIDE SEQUENCE [LARGE SCALE GENOMIC DNA]</scope>
    <source>
        <strain evidence="1">Wonlab-2016</strain>
    </source>
</reference>
<accession>A0ABD0KTA1</accession>
<name>A0ABD0KTA1_9CAEN</name>
<comment type="caution">
    <text evidence="1">The sequence shown here is derived from an EMBL/GenBank/DDBJ whole genome shotgun (WGS) entry which is preliminary data.</text>
</comment>
<dbReference type="AlphaFoldDB" id="A0ABD0KTA1"/>
<evidence type="ECO:0000313" key="1">
    <source>
        <dbReference type="EMBL" id="KAK7490415.1"/>
    </source>
</evidence>
<organism evidence="1 2">
    <name type="scientific">Batillaria attramentaria</name>
    <dbReference type="NCBI Taxonomy" id="370345"/>
    <lineage>
        <taxon>Eukaryota</taxon>
        <taxon>Metazoa</taxon>
        <taxon>Spiralia</taxon>
        <taxon>Lophotrochozoa</taxon>
        <taxon>Mollusca</taxon>
        <taxon>Gastropoda</taxon>
        <taxon>Caenogastropoda</taxon>
        <taxon>Sorbeoconcha</taxon>
        <taxon>Cerithioidea</taxon>
        <taxon>Batillariidae</taxon>
        <taxon>Batillaria</taxon>
    </lineage>
</organism>
<proteinExistence type="predicted"/>